<feature type="domain" description="PBP" evidence="3">
    <location>
        <begin position="32"/>
        <end position="262"/>
    </location>
</feature>
<dbReference type="InterPro" id="IPR024370">
    <property type="entry name" value="PBP_domain"/>
</dbReference>
<dbReference type="PANTHER" id="PTHR30570:SF1">
    <property type="entry name" value="PHOSPHATE-BINDING PROTEIN PSTS"/>
    <property type="match status" value="1"/>
</dbReference>
<organism evidence="4 5">
    <name type="scientific">Desulfoluna spongiiphila</name>
    <dbReference type="NCBI Taxonomy" id="419481"/>
    <lineage>
        <taxon>Bacteria</taxon>
        <taxon>Pseudomonadati</taxon>
        <taxon>Thermodesulfobacteriota</taxon>
        <taxon>Desulfobacteria</taxon>
        <taxon>Desulfobacterales</taxon>
        <taxon>Desulfolunaceae</taxon>
        <taxon>Desulfoluna</taxon>
    </lineage>
</organism>
<dbReference type="STRING" id="419481.SAMN05216233_101496"/>
<dbReference type="EMBL" id="FMUX01000001">
    <property type="protein sequence ID" value="SCX82322.1"/>
    <property type="molecule type" value="Genomic_DNA"/>
</dbReference>
<feature type="signal peptide" evidence="2">
    <location>
        <begin position="1"/>
        <end position="21"/>
    </location>
</feature>
<evidence type="ECO:0000313" key="5">
    <source>
        <dbReference type="Proteomes" id="UP000198870"/>
    </source>
</evidence>
<dbReference type="InterPro" id="IPR050811">
    <property type="entry name" value="Phosphate_ABC_transporter"/>
</dbReference>
<dbReference type="PANTHER" id="PTHR30570">
    <property type="entry name" value="PERIPLASMIC PHOSPHATE BINDING COMPONENT OF PHOSPHATE ABC TRANSPORTER"/>
    <property type="match status" value="1"/>
</dbReference>
<gene>
    <name evidence="4" type="ORF">SAMN05216233_101496</name>
</gene>
<evidence type="ECO:0000256" key="2">
    <source>
        <dbReference type="SAM" id="SignalP"/>
    </source>
</evidence>
<dbReference type="SUPFAM" id="SSF53850">
    <property type="entry name" value="Periplasmic binding protein-like II"/>
    <property type="match status" value="1"/>
</dbReference>
<feature type="chain" id="PRO_5011706276" evidence="2">
    <location>
        <begin position="22"/>
        <end position="278"/>
    </location>
</feature>
<proteinExistence type="predicted"/>
<keyword evidence="1 2" id="KW-0732">Signal</keyword>
<name>A0A1G5AWM0_9BACT</name>
<evidence type="ECO:0000259" key="3">
    <source>
        <dbReference type="Pfam" id="PF12849"/>
    </source>
</evidence>
<sequence>MKRGIWILAALLAWAVSPVSADLRAENWNAFAPLKGELTISGGTAHIPVMKTLSTEIMKASPAIRISIAGGGSGLGIKQVGEGIVAIGNSGRSPKPREIEKYGLVLHRWAVDGVAVAVHPDNPVHALTTAQLKAIYAGTLTSWKTLGGPDRAINLYTRDASSGTRSVFWKKALGKGEIHAKANFVKSNGAMKSALAGDPYGIGYLSVGHLDASVTGLAIDGVAPTLANVKSGTYAIARGLFSNTKGEARGLARAFIDALYSPRGQEIIAAKGFIPVKG</sequence>
<dbReference type="OrthoDB" id="9783488at2"/>
<accession>A0A1G5AWM0</accession>
<protein>
    <submittedName>
        <fullName evidence="4">Phosphate ABC transporter substrate-binding protein, PhoT family</fullName>
    </submittedName>
</protein>
<dbReference type="CDD" id="cd13653">
    <property type="entry name" value="PBP2_phosphate_like_1"/>
    <property type="match status" value="1"/>
</dbReference>
<dbReference type="RefSeq" id="WP_092207841.1">
    <property type="nucleotide sequence ID" value="NZ_FMUX01000001.1"/>
</dbReference>
<evidence type="ECO:0000256" key="1">
    <source>
        <dbReference type="ARBA" id="ARBA00022729"/>
    </source>
</evidence>
<dbReference type="Gene3D" id="3.40.190.10">
    <property type="entry name" value="Periplasmic binding protein-like II"/>
    <property type="match status" value="2"/>
</dbReference>
<reference evidence="4 5" key="1">
    <citation type="submission" date="2016-10" db="EMBL/GenBank/DDBJ databases">
        <authorList>
            <person name="de Groot N.N."/>
        </authorList>
    </citation>
    <scope>NUCLEOTIDE SEQUENCE [LARGE SCALE GENOMIC DNA]</scope>
    <source>
        <strain evidence="4 5">AA1</strain>
    </source>
</reference>
<dbReference type="AlphaFoldDB" id="A0A1G5AWM0"/>
<keyword evidence="5" id="KW-1185">Reference proteome</keyword>
<dbReference type="Proteomes" id="UP000198870">
    <property type="component" value="Unassembled WGS sequence"/>
</dbReference>
<evidence type="ECO:0000313" key="4">
    <source>
        <dbReference type="EMBL" id="SCX82322.1"/>
    </source>
</evidence>
<dbReference type="Pfam" id="PF12849">
    <property type="entry name" value="PBP_like_2"/>
    <property type="match status" value="1"/>
</dbReference>